<name>A0AB39JDP7_9VIRU</name>
<sequence length="120" mass="14702">MEFCKKCDNMYYMKKNEDKKLIYYCKNCNYEEQNLIKEKNLKVFTYNNNTYDDIKINEYTRYDPSLPHVTNIKCPNLDCDSNKKNSSLTSDIIYFRVDDKNMKYLYLCYHCNYSWKPNHN</sequence>
<dbReference type="GO" id="GO:0000428">
    <property type="term" value="C:DNA-directed RNA polymerase complex"/>
    <property type="evidence" value="ECO:0007669"/>
    <property type="project" value="UniProtKB-KW"/>
</dbReference>
<reference evidence="1" key="1">
    <citation type="submission" date="2024-03" db="EMBL/GenBank/DDBJ databases">
        <title>Eukaryotic viruses encode the ribosomal protein eL40.</title>
        <authorList>
            <person name="Thomy J."/>
            <person name="Schvarcz C.R."/>
            <person name="McBeain K.A."/>
            <person name="Edwards K.F."/>
            <person name="Steward G.F."/>
        </authorList>
    </citation>
    <scope>NUCLEOTIDE SEQUENCE</scope>
    <source>
        <strain evidence="1">FloV-SA2</strain>
    </source>
</reference>
<dbReference type="EMBL" id="PP542043">
    <property type="protein sequence ID" value="XDO02203.1"/>
    <property type="molecule type" value="Genomic_DNA"/>
</dbReference>
<keyword evidence="1" id="KW-0240">DNA-directed RNA polymerase</keyword>
<accession>A0AB39JDP7</accession>
<dbReference type="SUPFAM" id="SSF57783">
    <property type="entry name" value="Zinc beta-ribbon"/>
    <property type="match status" value="2"/>
</dbReference>
<proteinExistence type="predicted"/>
<evidence type="ECO:0000313" key="1">
    <source>
        <dbReference type="EMBL" id="XDO02203.1"/>
    </source>
</evidence>
<dbReference type="Gene3D" id="2.20.25.10">
    <property type="match status" value="2"/>
</dbReference>
<protein>
    <submittedName>
        <fullName evidence="1">DNA-Directed RNA polymerase II Subunit Rpb9</fullName>
    </submittedName>
</protein>
<gene>
    <name evidence="1" type="ORF">FloV-SA2_00385</name>
</gene>
<keyword evidence="1" id="KW-0804">Transcription</keyword>
<organism evidence="1">
    <name type="scientific">Florenciella sp. virus SA2</name>
    <dbReference type="NCBI Taxonomy" id="3240092"/>
    <lineage>
        <taxon>Viruses</taxon>
    </lineage>
</organism>